<dbReference type="SUPFAM" id="SSF52768">
    <property type="entry name" value="Arginase/deacetylase"/>
    <property type="match status" value="1"/>
</dbReference>
<evidence type="ECO:0000256" key="2">
    <source>
        <dbReference type="ARBA" id="ARBA00022801"/>
    </source>
</evidence>
<name>A0A1M6JY71_REIAG</name>
<dbReference type="PANTHER" id="PTHR10625:SF19">
    <property type="entry name" value="HISTONE DEACETYLASE 12"/>
    <property type="match status" value="1"/>
</dbReference>
<dbReference type="Pfam" id="PF00850">
    <property type="entry name" value="Hist_deacetyl"/>
    <property type="match status" value="1"/>
</dbReference>
<reference evidence="5" key="1">
    <citation type="submission" date="2016-11" db="EMBL/GenBank/DDBJ databases">
        <authorList>
            <person name="Varghese N."/>
            <person name="Submissions S."/>
        </authorList>
    </citation>
    <scope>NUCLEOTIDE SEQUENCE [LARGE SCALE GENOMIC DNA]</scope>
    <source>
        <strain evidence="5">DSM 26134</strain>
    </source>
</reference>
<dbReference type="GO" id="GO:0016787">
    <property type="term" value="F:hydrolase activity"/>
    <property type="evidence" value="ECO:0007669"/>
    <property type="project" value="UniProtKB-KW"/>
</dbReference>
<protein>
    <submittedName>
        <fullName evidence="4">Acetoin utilization deacetylase AcuC</fullName>
    </submittedName>
</protein>
<evidence type="ECO:0000313" key="5">
    <source>
        <dbReference type="Proteomes" id="UP000184474"/>
    </source>
</evidence>
<evidence type="ECO:0000256" key="1">
    <source>
        <dbReference type="ARBA" id="ARBA00005947"/>
    </source>
</evidence>
<feature type="domain" description="Histone deacetylase" evidence="3">
    <location>
        <begin position="18"/>
        <end position="289"/>
    </location>
</feature>
<dbReference type="Proteomes" id="UP000184474">
    <property type="component" value="Unassembled WGS sequence"/>
</dbReference>
<dbReference type="GO" id="GO:0040029">
    <property type="term" value="P:epigenetic regulation of gene expression"/>
    <property type="evidence" value="ECO:0007669"/>
    <property type="project" value="TreeGrafter"/>
</dbReference>
<dbReference type="InterPro" id="IPR000286">
    <property type="entry name" value="HDACs"/>
</dbReference>
<dbReference type="GO" id="GO:0004407">
    <property type="term" value="F:histone deacetylase activity"/>
    <property type="evidence" value="ECO:0007669"/>
    <property type="project" value="InterPro"/>
</dbReference>
<dbReference type="PANTHER" id="PTHR10625">
    <property type="entry name" value="HISTONE DEACETYLASE HDAC1-RELATED"/>
    <property type="match status" value="1"/>
</dbReference>
<dbReference type="AlphaFoldDB" id="A0A1M6JY71"/>
<dbReference type="PRINTS" id="PR01270">
    <property type="entry name" value="HDASUPER"/>
</dbReference>
<evidence type="ECO:0000313" key="4">
    <source>
        <dbReference type="EMBL" id="SHJ51654.1"/>
    </source>
</evidence>
<sequence>MKVAFSPIYRYDQLPEGHRFPMEKYDLLPQQLLYEGTLTQRDFFHPKRLTEEQILRTHTVDYWHKLKAGTLSKKEIRNTGFPFHPSLVERGRHISHGTLQCAYHAMQEGVSLNIAGGTHHAYADRGEGFCIFNDIAIASNELLHAGAVDQILIVDLDVHQGNGTAKIFEHESRVFTFSIHCEHNYPLQKERSDLDIGLPDQTDDEAYLRVLEDVLPDLIRTVSPQMIFYLSGVDVIATDKLGRLAMSREGCRRRDEFVFEQCCEFGVPVAVAMGGGYSHRLSDIVAAHANTFKAAEEIFF</sequence>
<comment type="similarity">
    <text evidence="1">Belongs to the histone deacetylase family.</text>
</comment>
<dbReference type="CDD" id="cd09993">
    <property type="entry name" value="HDAC_classIV"/>
    <property type="match status" value="1"/>
</dbReference>
<dbReference type="InterPro" id="IPR023801">
    <property type="entry name" value="His_deacetylse_dom"/>
</dbReference>
<gene>
    <name evidence="4" type="ORF">SAMN04488028_101368</name>
</gene>
<dbReference type="InterPro" id="IPR044150">
    <property type="entry name" value="HDAC_classIV"/>
</dbReference>
<organism evidence="4 5">
    <name type="scientific">Reichenbachiella agariperforans</name>
    <dbReference type="NCBI Taxonomy" id="156994"/>
    <lineage>
        <taxon>Bacteria</taxon>
        <taxon>Pseudomonadati</taxon>
        <taxon>Bacteroidota</taxon>
        <taxon>Cytophagia</taxon>
        <taxon>Cytophagales</taxon>
        <taxon>Reichenbachiellaceae</taxon>
        <taxon>Reichenbachiella</taxon>
    </lineage>
</organism>
<evidence type="ECO:0000259" key="3">
    <source>
        <dbReference type="Pfam" id="PF00850"/>
    </source>
</evidence>
<dbReference type="Gene3D" id="3.40.800.20">
    <property type="entry name" value="Histone deacetylase domain"/>
    <property type="match status" value="1"/>
</dbReference>
<dbReference type="InterPro" id="IPR037138">
    <property type="entry name" value="His_deacetylse_dom_sf"/>
</dbReference>
<dbReference type="EMBL" id="FRAA01000001">
    <property type="protein sequence ID" value="SHJ51654.1"/>
    <property type="molecule type" value="Genomic_DNA"/>
</dbReference>
<keyword evidence="5" id="KW-1185">Reference proteome</keyword>
<dbReference type="RefSeq" id="WP_073118883.1">
    <property type="nucleotide sequence ID" value="NZ_FRAA01000001.1"/>
</dbReference>
<dbReference type="InterPro" id="IPR023696">
    <property type="entry name" value="Ureohydrolase_dom_sf"/>
</dbReference>
<proteinExistence type="inferred from homology"/>
<dbReference type="STRING" id="156994.SAMN04488028_101368"/>
<keyword evidence="2" id="KW-0378">Hydrolase</keyword>
<accession>A0A1M6JY71</accession>